<keyword evidence="6" id="KW-1133">Transmembrane helix</keyword>
<keyword evidence="2" id="KW-0134">Cell wall</keyword>
<feature type="domain" description="Gram-positive cocci surface proteins LPxTG" evidence="8">
    <location>
        <begin position="56"/>
        <end position="92"/>
    </location>
</feature>
<evidence type="ECO:0000256" key="3">
    <source>
        <dbReference type="ARBA" id="ARBA00022525"/>
    </source>
</evidence>
<evidence type="ECO:0000259" key="8">
    <source>
        <dbReference type="PROSITE" id="PS50847"/>
    </source>
</evidence>
<organism evidence="9 10">
    <name type="scientific">Listeria newyorkensis</name>
    <dbReference type="NCBI Taxonomy" id="1497681"/>
    <lineage>
        <taxon>Bacteria</taxon>
        <taxon>Bacillati</taxon>
        <taxon>Bacillota</taxon>
        <taxon>Bacilli</taxon>
        <taxon>Bacillales</taxon>
        <taxon>Listeriaceae</taxon>
        <taxon>Listeria</taxon>
    </lineage>
</organism>
<feature type="signal peptide" evidence="7">
    <location>
        <begin position="1"/>
        <end position="25"/>
    </location>
</feature>
<dbReference type="InterPro" id="IPR019931">
    <property type="entry name" value="LPXTG_anchor"/>
</dbReference>
<evidence type="ECO:0000256" key="4">
    <source>
        <dbReference type="ARBA" id="ARBA00022729"/>
    </source>
</evidence>
<feature type="chain" id="PRO_5032804802" evidence="7">
    <location>
        <begin position="26"/>
        <end position="92"/>
    </location>
</feature>
<keyword evidence="6" id="KW-0472">Membrane</keyword>
<comment type="caution">
    <text evidence="9">The sequence shown here is derived from an EMBL/GenBank/DDBJ whole genome shotgun (WGS) entry which is preliminary data.</text>
</comment>
<dbReference type="EMBL" id="JAARQN010000022">
    <property type="protein sequence ID" value="MBC1459229.1"/>
    <property type="molecule type" value="Genomic_DNA"/>
</dbReference>
<dbReference type="AlphaFoldDB" id="A0A841Z1K8"/>
<dbReference type="RefSeq" id="WP_185390353.1">
    <property type="nucleotide sequence ID" value="NZ_JAARQN010000022.1"/>
</dbReference>
<evidence type="ECO:0000313" key="10">
    <source>
        <dbReference type="Proteomes" id="UP000569903"/>
    </source>
</evidence>
<evidence type="ECO:0000313" key="9">
    <source>
        <dbReference type="EMBL" id="MBC1459229.1"/>
    </source>
</evidence>
<evidence type="ECO:0000256" key="6">
    <source>
        <dbReference type="SAM" id="Phobius"/>
    </source>
</evidence>
<evidence type="ECO:0000256" key="5">
    <source>
        <dbReference type="ARBA" id="ARBA00023088"/>
    </source>
</evidence>
<name>A0A841Z1K8_9LIST</name>
<proteinExistence type="predicted"/>
<gene>
    <name evidence="9" type="ORF">HB850_15825</name>
</gene>
<keyword evidence="6" id="KW-0812">Transmembrane</keyword>
<keyword evidence="3" id="KW-0964">Secreted</keyword>
<protein>
    <submittedName>
        <fullName evidence="9">LPXTG cell wall anchor domain-containing protein</fullName>
    </submittedName>
</protein>
<evidence type="ECO:0000256" key="1">
    <source>
        <dbReference type="ARBA" id="ARBA00004168"/>
    </source>
</evidence>
<accession>A0A841Z1K8</accession>
<evidence type="ECO:0000256" key="7">
    <source>
        <dbReference type="SAM" id="SignalP"/>
    </source>
</evidence>
<keyword evidence="5" id="KW-0572">Peptidoglycan-anchor</keyword>
<sequence>MRNITRFLAIAVFSGFLFVSQPVLAESYESGVGLTFEGYEPSREVPPKSTGGAVALPETGDVAPSGMLLVFGVGLLCLGGFLLGQARRRADD</sequence>
<comment type="subcellular location">
    <subcellularLocation>
        <location evidence="1">Secreted</location>
        <location evidence="1">Cell wall</location>
        <topology evidence="1">Peptidoglycan-anchor</topology>
    </subcellularLocation>
</comment>
<dbReference type="Proteomes" id="UP000569903">
    <property type="component" value="Unassembled WGS sequence"/>
</dbReference>
<reference evidence="9 10" key="1">
    <citation type="submission" date="2020-03" db="EMBL/GenBank/DDBJ databases">
        <title>Soil Listeria distribution.</title>
        <authorList>
            <person name="Liao J."/>
            <person name="Wiedmann M."/>
        </authorList>
    </citation>
    <scope>NUCLEOTIDE SEQUENCE [LARGE SCALE GENOMIC DNA]</scope>
    <source>
        <strain evidence="9 10">FSL L7-1614</strain>
    </source>
</reference>
<feature type="transmembrane region" description="Helical" evidence="6">
    <location>
        <begin position="66"/>
        <end position="84"/>
    </location>
</feature>
<dbReference type="PROSITE" id="PS50847">
    <property type="entry name" value="GRAM_POS_ANCHORING"/>
    <property type="match status" value="1"/>
</dbReference>
<keyword evidence="4 7" id="KW-0732">Signal</keyword>
<evidence type="ECO:0000256" key="2">
    <source>
        <dbReference type="ARBA" id="ARBA00022512"/>
    </source>
</evidence>
<dbReference type="NCBIfam" id="TIGR01167">
    <property type="entry name" value="LPXTG_anchor"/>
    <property type="match status" value="1"/>
</dbReference>